<dbReference type="Gene3D" id="1.20.272.10">
    <property type="match status" value="1"/>
</dbReference>
<dbReference type="GO" id="GO:0005634">
    <property type="term" value="C:nucleus"/>
    <property type="evidence" value="ECO:0007669"/>
    <property type="project" value="UniProtKB-SubCell"/>
</dbReference>
<keyword evidence="9" id="KW-1185">Reference proteome</keyword>
<protein>
    <recommendedName>
        <fullName evidence="7">AAA+ ATPase domain-containing protein</fullName>
    </recommendedName>
</protein>
<proteinExistence type="inferred from homology"/>
<keyword evidence="4" id="KW-0547">Nucleotide-binding</keyword>
<evidence type="ECO:0000256" key="5">
    <source>
        <dbReference type="ARBA" id="ARBA00022840"/>
    </source>
</evidence>
<dbReference type="InterPro" id="IPR003593">
    <property type="entry name" value="AAA+_ATPase"/>
</dbReference>
<dbReference type="FunFam" id="1.20.272.10:FF:000004">
    <property type="entry name" value="Replication factor C subunit 5"/>
    <property type="match status" value="1"/>
</dbReference>
<accession>A0AA36G6W0</accession>
<dbReference type="InterPro" id="IPR008921">
    <property type="entry name" value="DNA_pol3_clamp-load_cplx_C"/>
</dbReference>
<dbReference type="InterPro" id="IPR013748">
    <property type="entry name" value="Rep_factorC_C"/>
</dbReference>
<dbReference type="SUPFAM" id="SSF52540">
    <property type="entry name" value="P-loop containing nucleoside triphosphate hydrolases"/>
    <property type="match status" value="1"/>
</dbReference>
<dbReference type="PANTHER" id="PTHR11669">
    <property type="entry name" value="REPLICATION FACTOR C / DNA POLYMERASE III GAMMA-TAU SUBUNIT"/>
    <property type="match status" value="1"/>
</dbReference>
<comment type="caution">
    <text evidence="8">The sequence shown here is derived from an EMBL/GenBank/DDBJ whole genome shotgun (WGS) entry which is preliminary data.</text>
</comment>
<evidence type="ECO:0000313" key="8">
    <source>
        <dbReference type="EMBL" id="CAJ0577921.1"/>
    </source>
</evidence>
<dbReference type="GO" id="GO:0005524">
    <property type="term" value="F:ATP binding"/>
    <property type="evidence" value="ECO:0007669"/>
    <property type="project" value="UniProtKB-KW"/>
</dbReference>
<comment type="similarity">
    <text evidence="2">Belongs to the activator 1 small subunits family.</text>
</comment>
<dbReference type="CDD" id="cd00009">
    <property type="entry name" value="AAA"/>
    <property type="match status" value="1"/>
</dbReference>
<dbReference type="Pfam" id="PF00004">
    <property type="entry name" value="AAA"/>
    <property type="match status" value="1"/>
</dbReference>
<dbReference type="EMBL" id="CATQJA010002652">
    <property type="protein sequence ID" value="CAJ0577921.1"/>
    <property type="molecule type" value="Genomic_DNA"/>
</dbReference>
<dbReference type="InterPro" id="IPR003959">
    <property type="entry name" value="ATPase_AAA_core"/>
</dbReference>
<dbReference type="Gene3D" id="3.40.50.300">
    <property type="entry name" value="P-loop containing nucleotide triphosphate hydrolases"/>
    <property type="match status" value="1"/>
</dbReference>
<comment type="subcellular location">
    <subcellularLocation>
        <location evidence="1">Nucleus</location>
    </subcellularLocation>
</comment>
<gene>
    <name evidence="8" type="ORF">MSPICULIGERA_LOCUS16185</name>
</gene>
<dbReference type="AlphaFoldDB" id="A0AA36G6W0"/>
<evidence type="ECO:0000256" key="1">
    <source>
        <dbReference type="ARBA" id="ARBA00004123"/>
    </source>
</evidence>
<dbReference type="NCBIfam" id="NF001679">
    <property type="entry name" value="PRK00440.1"/>
    <property type="match status" value="1"/>
</dbReference>
<evidence type="ECO:0000256" key="6">
    <source>
        <dbReference type="ARBA" id="ARBA00023242"/>
    </source>
</evidence>
<evidence type="ECO:0000256" key="4">
    <source>
        <dbReference type="ARBA" id="ARBA00022741"/>
    </source>
</evidence>
<feature type="domain" description="AAA+ ATPase" evidence="7">
    <location>
        <begin position="45"/>
        <end position="173"/>
    </location>
</feature>
<dbReference type="GO" id="GO:0006281">
    <property type="term" value="P:DNA repair"/>
    <property type="evidence" value="ECO:0007669"/>
    <property type="project" value="TreeGrafter"/>
</dbReference>
<evidence type="ECO:0000313" key="9">
    <source>
        <dbReference type="Proteomes" id="UP001177023"/>
    </source>
</evidence>
<sequence>MAQPPAKPGLDRMPWYEKYRPTKLDDLVSHDNIVKSMRRYIKSRRMPNMIFYGPPGAGKTSTILSMAQEVYTAKHVSAFVLELNASEERGIETIRQRVHPFAATKSLHGDMKKIIILDEADGMTKDAQNALKRMIEKYSRNVSFCILCNHLSSIISAIQSRCVRFRFAPLSLEKIRPRLEYIIETEKVNVTNEGIEALFDVCEGDMRRALNVLQSATLIYDVVDEEAIYKAVAQPTPAHIRDIFKVLLNDTLADCCRKLQAECVSKSIAVVDIIKRLHDAVFELDMPPQVHIEILMALADVEKRLSIGGSEKVQLAGLCAAFMQARHLIALHA</sequence>
<dbReference type="GO" id="GO:0006261">
    <property type="term" value="P:DNA-templated DNA replication"/>
    <property type="evidence" value="ECO:0007669"/>
    <property type="project" value="TreeGrafter"/>
</dbReference>
<keyword evidence="6" id="KW-0539">Nucleus</keyword>
<dbReference type="GO" id="GO:0003677">
    <property type="term" value="F:DNA binding"/>
    <property type="evidence" value="ECO:0007669"/>
    <property type="project" value="InterPro"/>
</dbReference>
<dbReference type="Gene3D" id="1.10.8.60">
    <property type="match status" value="1"/>
</dbReference>
<evidence type="ECO:0000256" key="3">
    <source>
        <dbReference type="ARBA" id="ARBA00022705"/>
    </source>
</evidence>
<dbReference type="InterPro" id="IPR047854">
    <property type="entry name" value="RFC_lid"/>
</dbReference>
<dbReference type="GO" id="GO:0016887">
    <property type="term" value="F:ATP hydrolysis activity"/>
    <property type="evidence" value="ECO:0007669"/>
    <property type="project" value="InterPro"/>
</dbReference>
<evidence type="ECO:0000256" key="2">
    <source>
        <dbReference type="ARBA" id="ARBA00005378"/>
    </source>
</evidence>
<dbReference type="FunFam" id="1.10.8.60:FF:000012">
    <property type="entry name" value="Replication factor C subunit 4"/>
    <property type="match status" value="1"/>
</dbReference>
<evidence type="ECO:0000259" key="7">
    <source>
        <dbReference type="SMART" id="SM00382"/>
    </source>
</evidence>
<keyword evidence="5" id="KW-0067">ATP-binding</keyword>
<dbReference type="CDD" id="cd18140">
    <property type="entry name" value="HLD_clamp_RFC"/>
    <property type="match status" value="1"/>
</dbReference>
<name>A0AA36G6W0_9BILA</name>
<organism evidence="8 9">
    <name type="scientific">Mesorhabditis spiculigera</name>
    <dbReference type="NCBI Taxonomy" id="96644"/>
    <lineage>
        <taxon>Eukaryota</taxon>
        <taxon>Metazoa</taxon>
        <taxon>Ecdysozoa</taxon>
        <taxon>Nematoda</taxon>
        <taxon>Chromadorea</taxon>
        <taxon>Rhabditida</taxon>
        <taxon>Rhabditina</taxon>
        <taxon>Rhabditomorpha</taxon>
        <taxon>Rhabditoidea</taxon>
        <taxon>Rhabditidae</taxon>
        <taxon>Mesorhabditinae</taxon>
        <taxon>Mesorhabditis</taxon>
    </lineage>
</organism>
<feature type="non-terminal residue" evidence="8">
    <location>
        <position position="1"/>
    </location>
</feature>
<dbReference type="SMART" id="SM00382">
    <property type="entry name" value="AAA"/>
    <property type="match status" value="1"/>
</dbReference>
<dbReference type="Proteomes" id="UP001177023">
    <property type="component" value="Unassembled WGS sequence"/>
</dbReference>
<dbReference type="GO" id="GO:0003689">
    <property type="term" value="F:DNA clamp loader activity"/>
    <property type="evidence" value="ECO:0007669"/>
    <property type="project" value="TreeGrafter"/>
</dbReference>
<dbReference type="InterPro" id="IPR027417">
    <property type="entry name" value="P-loop_NTPase"/>
</dbReference>
<dbReference type="SUPFAM" id="SSF48019">
    <property type="entry name" value="post-AAA+ oligomerization domain-like"/>
    <property type="match status" value="1"/>
</dbReference>
<dbReference type="FunFam" id="3.40.50.300:FF:000952">
    <property type="entry name" value="Replication factor C subunit 2"/>
    <property type="match status" value="1"/>
</dbReference>
<dbReference type="GO" id="GO:0005663">
    <property type="term" value="C:DNA replication factor C complex"/>
    <property type="evidence" value="ECO:0007669"/>
    <property type="project" value="TreeGrafter"/>
</dbReference>
<dbReference type="PANTHER" id="PTHR11669:SF9">
    <property type="entry name" value="REPLICATION FACTOR C SUBUNIT 5"/>
    <property type="match status" value="1"/>
</dbReference>
<reference evidence="8" key="1">
    <citation type="submission" date="2023-06" db="EMBL/GenBank/DDBJ databases">
        <authorList>
            <person name="Delattre M."/>
        </authorList>
    </citation>
    <scope>NUCLEOTIDE SEQUENCE</scope>
    <source>
        <strain evidence="8">AF72</strain>
    </source>
</reference>
<keyword evidence="3" id="KW-0235">DNA replication</keyword>
<dbReference type="Pfam" id="PF08542">
    <property type="entry name" value="Rep_fac_C"/>
    <property type="match status" value="1"/>
</dbReference>
<dbReference type="InterPro" id="IPR050238">
    <property type="entry name" value="DNA_Rep/Repair_Clamp_Loader"/>
</dbReference>